<comment type="caution">
    <text evidence="1">The sequence shown here is derived from an EMBL/GenBank/DDBJ whole genome shotgun (WGS) entry which is preliminary data.</text>
</comment>
<evidence type="ECO:0000313" key="1">
    <source>
        <dbReference type="EMBL" id="KAI3811509.1"/>
    </source>
</evidence>
<reference evidence="1 2" key="2">
    <citation type="journal article" date="2022" name="Mol. Ecol. Resour.">
        <title>The genomes of chicory, endive, great burdock and yacon provide insights into Asteraceae paleo-polyploidization history and plant inulin production.</title>
        <authorList>
            <person name="Fan W."/>
            <person name="Wang S."/>
            <person name="Wang H."/>
            <person name="Wang A."/>
            <person name="Jiang F."/>
            <person name="Liu H."/>
            <person name="Zhao H."/>
            <person name="Xu D."/>
            <person name="Zhang Y."/>
        </authorList>
    </citation>
    <scope>NUCLEOTIDE SEQUENCE [LARGE SCALE GENOMIC DNA]</scope>
    <source>
        <strain evidence="2">cv. Yunnan</strain>
        <tissue evidence="1">Leaves</tissue>
    </source>
</reference>
<dbReference type="EMBL" id="CM042024">
    <property type="protein sequence ID" value="KAI3811509.1"/>
    <property type="molecule type" value="Genomic_DNA"/>
</dbReference>
<protein>
    <submittedName>
        <fullName evidence="1">Uncharacterized protein</fullName>
    </submittedName>
</protein>
<name>A0ACB9ITB8_9ASTR</name>
<reference evidence="2" key="1">
    <citation type="journal article" date="2022" name="Mol. Ecol. Resour.">
        <title>The genomes of chicory, endive, great burdock and yacon provide insights into Asteraceae palaeo-polyploidization history and plant inulin production.</title>
        <authorList>
            <person name="Fan W."/>
            <person name="Wang S."/>
            <person name="Wang H."/>
            <person name="Wang A."/>
            <person name="Jiang F."/>
            <person name="Liu H."/>
            <person name="Zhao H."/>
            <person name="Xu D."/>
            <person name="Zhang Y."/>
        </authorList>
    </citation>
    <scope>NUCLEOTIDE SEQUENCE [LARGE SCALE GENOMIC DNA]</scope>
    <source>
        <strain evidence="2">cv. Yunnan</strain>
    </source>
</reference>
<proteinExistence type="predicted"/>
<organism evidence="1 2">
    <name type="scientific">Smallanthus sonchifolius</name>
    <dbReference type="NCBI Taxonomy" id="185202"/>
    <lineage>
        <taxon>Eukaryota</taxon>
        <taxon>Viridiplantae</taxon>
        <taxon>Streptophyta</taxon>
        <taxon>Embryophyta</taxon>
        <taxon>Tracheophyta</taxon>
        <taxon>Spermatophyta</taxon>
        <taxon>Magnoliopsida</taxon>
        <taxon>eudicotyledons</taxon>
        <taxon>Gunneridae</taxon>
        <taxon>Pentapetalae</taxon>
        <taxon>asterids</taxon>
        <taxon>campanulids</taxon>
        <taxon>Asterales</taxon>
        <taxon>Asteraceae</taxon>
        <taxon>Asteroideae</taxon>
        <taxon>Heliantheae alliance</taxon>
        <taxon>Millerieae</taxon>
        <taxon>Smallanthus</taxon>
    </lineage>
</organism>
<sequence>MVRSNIRSMGRARQSGSQLIIMLERGNEKQREHISDIIRSEHSMNDNAKKRDPDTCVVKPCNFEETESYYVEATGASVIADSSVSLINRYCAELPADKSSSISKQLVCLEACKKLHQMEALTDHLLPNSEGPSENKSSKNTEESPSGAGTTKRKELHGTIPIRAVSGTWGDKLDDGADFYAYKISLKCSIVEVKFSSFVLLLESKLDDDVSNIEMELYLVSKSVNCKVSSCVKLHLNAEQVAKGKCFQELFFNGIFSKLYVGSKQSEEPRNAEKQTVDSIMTDSESTSMIHFANRSVHKDEVTDVVVLAIHTGKIYSILEVLEDETAHSPFGGDTEKFSTFKNYFKQKYRINLVYPGQNMLLLKQSHRAHNLLVDFNGEGILHGKKIKADSCKVNTDRQRCYAHLPHELLAIIDARIDVVKSLYLLPSLMHRLESLMLASQLRAEITSHMTDVQISSSLILEAITTLRINESFSMERLELLGDSVLKYAVSCDLYLRYPKKHEGLLSSGRTLQVRNSTLYNLGIGCQLQGYIRDVAFDPTRWTTPGQLPLRPCPCDHGVETLEVPIDAKHHTEDPKVVTGKCCDLGHRWLGSKTISDCVTEDPIIDILCGCEAIKIASLHTYTPKLNALQSLESNLGYKFAVKGLLLEAITHASYQDPGIGCCYQRLEFLGDSVLDLLITRHLFNKHNDIDPGELTDLRSSSVNNENFAYAAVRRNLHPKMQWPMPILTSSEQKSKTMIEIGEGVDKRTAFNSFESRMSLTIPNCGVIELTGEPHADKKSSFDSAALLMLYELQRFGKLIIE</sequence>
<evidence type="ECO:0000313" key="2">
    <source>
        <dbReference type="Proteomes" id="UP001056120"/>
    </source>
</evidence>
<dbReference type="Proteomes" id="UP001056120">
    <property type="component" value="Linkage Group LG07"/>
</dbReference>
<accession>A0ACB9ITB8</accession>
<keyword evidence="2" id="KW-1185">Reference proteome</keyword>
<gene>
    <name evidence="1" type="ORF">L1987_21233</name>
</gene>